<accession>A0A1I3DSZ4</accession>
<feature type="domain" description="Formyl transferase C-terminal" evidence="2">
    <location>
        <begin position="193"/>
        <end position="271"/>
    </location>
</feature>
<protein>
    <submittedName>
        <fullName evidence="3">Methionyl-tRNA formyltransferase</fullName>
    </submittedName>
</protein>
<name>A0A1I3DSZ4_9BURK</name>
<organism evidence="3 4">
    <name type="scientific">Paraburkholderia megapolitana</name>
    <dbReference type="NCBI Taxonomy" id="420953"/>
    <lineage>
        <taxon>Bacteria</taxon>
        <taxon>Pseudomonadati</taxon>
        <taxon>Pseudomonadota</taxon>
        <taxon>Betaproteobacteria</taxon>
        <taxon>Burkholderiales</taxon>
        <taxon>Burkholderiaceae</taxon>
        <taxon>Paraburkholderia</taxon>
    </lineage>
</organism>
<evidence type="ECO:0000259" key="2">
    <source>
        <dbReference type="Pfam" id="PF02911"/>
    </source>
</evidence>
<dbReference type="OrthoDB" id="9802815at2"/>
<gene>
    <name evidence="3" type="ORF">SAMN05192543_101509</name>
</gene>
<evidence type="ECO:0000259" key="1">
    <source>
        <dbReference type="Pfam" id="PF00551"/>
    </source>
</evidence>
<dbReference type="RefSeq" id="WP_091006983.1">
    <property type="nucleotide sequence ID" value="NZ_CP041743.1"/>
</dbReference>
<evidence type="ECO:0000313" key="3">
    <source>
        <dbReference type="EMBL" id="SFH89884.1"/>
    </source>
</evidence>
<dbReference type="PANTHER" id="PTHR11138:SF5">
    <property type="entry name" value="METHIONYL-TRNA FORMYLTRANSFERASE, MITOCHONDRIAL"/>
    <property type="match status" value="1"/>
</dbReference>
<dbReference type="Gene3D" id="3.40.50.12230">
    <property type="match status" value="1"/>
</dbReference>
<dbReference type="InterPro" id="IPR002376">
    <property type="entry name" value="Formyl_transf_N"/>
</dbReference>
<dbReference type="Pfam" id="PF00551">
    <property type="entry name" value="Formyl_trans_N"/>
    <property type="match status" value="1"/>
</dbReference>
<dbReference type="SUPFAM" id="SSF53328">
    <property type="entry name" value="Formyltransferase"/>
    <property type="match status" value="1"/>
</dbReference>
<dbReference type="SUPFAM" id="SSF50486">
    <property type="entry name" value="FMT C-terminal domain-like"/>
    <property type="match status" value="1"/>
</dbReference>
<reference evidence="3 4" key="1">
    <citation type="submission" date="2016-10" db="EMBL/GenBank/DDBJ databases">
        <authorList>
            <person name="de Groot N.N."/>
        </authorList>
    </citation>
    <scope>NUCLEOTIDE SEQUENCE [LARGE SCALE GENOMIC DNA]</scope>
    <source>
        <strain evidence="3 4">LMG 23650</strain>
    </source>
</reference>
<dbReference type="GO" id="GO:0004479">
    <property type="term" value="F:methionyl-tRNA formyltransferase activity"/>
    <property type="evidence" value="ECO:0007669"/>
    <property type="project" value="TreeGrafter"/>
</dbReference>
<dbReference type="InterPro" id="IPR011034">
    <property type="entry name" value="Formyl_transferase-like_C_sf"/>
</dbReference>
<dbReference type="STRING" id="420953.SAMN05192543_101509"/>
<feature type="domain" description="Formyl transferase N-terminal" evidence="1">
    <location>
        <begin position="64"/>
        <end position="162"/>
    </location>
</feature>
<dbReference type="PANTHER" id="PTHR11138">
    <property type="entry name" value="METHIONYL-TRNA FORMYLTRANSFERASE"/>
    <property type="match status" value="1"/>
</dbReference>
<dbReference type="Pfam" id="PF02911">
    <property type="entry name" value="Formyl_trans_C"/>
    <property type="match status" value="1"/>
</dbReference>
<keyword evidence="3" id="KW-0808">Transferase</keyword>
<evidence type="ECO:0000313" key="4">
    <source>
        <dbReference type="Proteomes" id="UP000199548"/>
    </source>
</evidence>
<dbReference type="AlphaFoldDB" id="A0A1I3DSZ4"/>
<dbReference type="InterPro" id="IPR036477">
    <property type="entry name" value="Formyl_transf_N_sf"/>
</dbReference>
<proteinExistence type="predicted"/>
<keyword evidence="4" id="KW-1185">Reference proteome</keyword>
<dbReference type="Proteomes" id="UP000199548">
    <property type="component" value="Unassembled WGS sequence"/>
</dbReference>
<dbReference type="EMBL" id="FOQU01000001">
    <property type="protein sequence ID" value="SFH89884.1"/>
    <property type="molecule type" value="Genomic_DNA"/>
</dbReference>
<dbReference type="InterPro" id="IPR005793">
    <property type="entry name" value="Formyl_trans_C"/>
</dbReference>
<sequence>MRFAYAGFDRYNTAFDTFVQSGWEPVAMFTMPVDNQTDFNVETAARAELHRVPIKLSRIREDDLSMLRELRCDALVVAGYKWKIPDWTHDLAHAINFHPSPLPEGRGPYPLLQALLEQRPEWGVTCHRIAAEFDTGDILDAEHFPMAADECHETLQLKLRMAIQRLAARVAIDFHRLWDERRPQAPGSYWPRLDDERRTLDFNQPVADVMRVVRACGLFECFAPLRDTKVSVKRAEGWTEAHRYQPGEVVHEYRRSIVIAARDGFIALIEWSPLPMAIRAQMGP</sequence>